<evidence type="ECO:0000256" key="3">
    <source>
        <dbReference type="ARBA" id="ARBA00023274"/>
    </source>
</evidence>
<organism evidence="6 7">
    <name type="scientific">Candidatus Doriopsillibacter californiensis</name>
    <dbReference type="NCBI Taxonomy" id="2970740"/>
    <lineage>
        <taxon>Bacteria</taxon>
        <taxon>Pseudomonadati</taxon>
        <taxon>Pseudomonadota</taxon>
        <taxon>Gammaproteobacteria</taxon>
        <taxon>Candidatus Tethybacterales</taxon>
        <taxon>Candidatus Persebacteraceae</taxon>
        <taxon>Candidatus Doriopsillibacter</taxon>
    </lineage>
</organism>
<dbReference type="GO" id="GO:0005840">
    <property type="term" value="C:ribosome"/>
    <property type="evidence" value="ECO:0007669"/>
    <property type="project" value="UniProtKB-KW"/>
</dbReference>
<dbReference type="HAMAP" id="MF_00291_B">
    <property type="entry name" value="Ribosomal_uS2_B"/>
    <property type="match status" value="1"/>
</dbReference>
<evidence type="ECO:0000256" key="5">
    <source>
        <dbReference type="HAMAP-Rule" id="MF_00291"/>
    </source>
</evidence>
<dbReference type="Gene3D" id="1.10.287.610">
    <property type="entry name" value="Helix hairpin bin"/>
    <property type="match status" value="1"/>
</dbReference>
<evidence type="ECO:0000256" key="1">
    <source>
        <dbReference type="ARBA" id="ARBA00006242"/>
    </source>
</evidence>
<dbReference type="InterPro" id="IPR005706">
    <property type="entry name" value="Ribosomal_uS2_bac/mit/plastid"/>
</dbReference>
<sequence length="249" mass="27347">MNTSIRELMLAGGHFGHRTRFWNPKMAPYIYGTYYQTHIINLDHTLSGLEKASEFFGSVSLDGGTILYVCAKPVGSEAIMTQARAASMPYMSQRWLGGMLTNFKTTLKSVERLKSVEADIESGILKTLTKKEGIQLLSTKDKLEKSIGGVREMNELPDALFIIDAGWHKGAVREANLLGIPVVSVVDTNHSPEGVDYVIPGNDDSRQAVEIYARLMSEAIIAGREERTRQVAIAAASGNESPMVEANNR</sequence>
<comment type="caution">
    <text evidence="6">The sequence shown here is derived from an EMBL/GenBank/DDBJ whole genome shotgun (WGS) entry which is preliminary data.</text>
</comment>
<dbReference type="PRINTS" id="PR00395">
    <property type="entry name" value="RIBOSOMALS2"/>
</dbReference>
<evidence type="ECO:0000256" key="2">
    <source>
        <dbReference type="ARBA" id="ARBA00022980"/>
    </source>
</evidence>
<dbReference type="InterPro" id="IPR023591">
    <property type="entry name" value="Ribosomal_uS2_flav_dom_sf"/>
</dbReference>
<dbReference type="Pfam" id="PF00318">
    <property type="entry name" value="Ribosomal_S2"/>
    <property type="match status" value="1"/>
</dbReference>
<dbReference type="PANTHER" id="PTHR12534">
    <property type="entry name" value="30S RIBOSOMAL PROTEIN S2 PROKARYOTIC AND ORGANELLAR"/>
    <property type="match status" value="1"/>
</dbReference>
<reference evidence="6" key="1">
    <citation type="submission" date="2022-08" db="EMBL/GenBank/DDBJ databases">
        <authorList>
            <person name="Dzunkova M."/>
            <person name="La Clair J."/>
            <person name="Tyml T."/>
            <person name="Doud D."/>
            <person name="Schulz F."/>
            <person name="Piquer S."/>
            <person name="Porcel Sanchis D."/>
            <person name="Osborn A."/>
            <person name="Robinson D."/>
            <person name="Louie K.B."/>
            <person name="Bowen B.P."/>
            <person name="Bowers R."/>
            <person name="Lee J."/>
            <person name="Arnau Llombart V."/>
            <person name="Diaz Villanueva W."/>
            <person name="Gosliner T."/>
            <person name="Northen T."/>
            <person name="Cheng J.-F."/>
            <person name="Burkart M.D."/>
            <person name="Woyke T."/>
        </authorList>
    </citation>
    <scope>NUCLEOTIDE SEQUENCE</scope>
    <source>
        <strain evidence="6">Df01</strain>
    </source>
</reference>
<evidence type="ECO:0000256" key="4">
    <source>
        <dbReference type="ARBA" id="ARBA00035256"/>
    </source>
</evidence>
<dbReference type="Gene3D" id="3.40.50.10490">
    <property type="entry name" value="Glucose-6-phosphate isomerase like protein, domain 1"/>
    <property type="match status" value="1"/>
</dbReference>
<keyword evidence="3 5" id="KW-0687">Ribonucleoprotein</keyword>
<dbReference type="SUPFAM" id="SSF52313">
    <property type="entry name" value="Ribosomal protein S2"/>
    <property type="match status" value="1"/>
</dbReference>
<evidence type="ECO:0000313" key="7">
    <source>
        <dbReference type="Proteomes" id="UP001168167"/>
    </source>
</evidence>
<accession>A0ABT7QME5</accession>
<dbReference type="PANTHER" id="PTHR12534:SF0">
    <property type="entry name" value="SMALL RIBOSOMAL SUBUNIT PROTEIN US2M"/>
    <property type="match status" value="1"/>
</dbReference>
<dbReference type="CDD" id="cd01425">
    <property type="entry name" value="RPS2"/>
    <property type="match status" value="1"/>
</dbReference>
<keyword evidence="2 5" id="KW-0689">Ribosomal protein</keyword>
<proteinExistence type="inferred from homology"/>
<keyword evidence="7" id="KW-1185">Reference proteome</keyword>
<name>A0ABT7QME5_9GAMM</name>
<dbReference type="EMBL" id="JANQAO010000003">
    <property type="protein sequence ID" value="MDM5147872.1"/>
    <property type="molecule type" value="Genomic_DNA"/>
</dbReference>
<dbReference type="InterPro" id="IPR001865">
    <property type="entry name" value="Ribosomal_uS2"/>
</dbReference>
<dbReference type="Proteomes" id="UP001168167">
    <property type="component" value="Unassembled WGS sequence"/>
</dbReference>
<comment type="similarity">
    <text evidence="1 5">Belongs to the universal ribosomal protein uS2 family.</text>
</comment>
<gene>
    <name evidence="5 6" type="primary">rpsB</name>
    <name evidence="6" type="ORF">NQX30_05765</name>
</gene>
<reference evidence="6" key="2">
    <citation type="journal article" date="2023" name="Microbiome">
        <title>Synthase-selected sorting approach identifies a beta-lactone synthase in a nudibranch symbiotic bacterium.</title>
        <authorList>
            <person name="Dzunkova M."/>
            <person name="La Clair J.J."/>
            <person name="Tyml T."/>
            <person name="Doud D."/>
            <person name="Schulz F."/>
            <person name="Piquer-Esteban S."/>
            <person name="Porcel Sanchis D."/>
            <person name="Osborn A."/>
            <person name="Robinson D."/>
            <person name="Louie K.B."/>
            <person name="Bowen B.P."/>
            <person name="Bowers R.M."/>
            <person name="Lee J."/>
            <person name="Arnau V."/>
            <person name="Diaz-Villanueva W."/>
            <person name="Stepanauskas R."/>
            <person name="Gosliner T."/>
            <person name="Date S.V."/>
            <person name="Northen T.R."/>
            <person name="Cheng J.F."/>
            <person name="Burkart M.D."/>
            <person name="Woyke T."/>
        </authorList>
    </citation>
    <scope>NUCLEOTIDE SEQUENCE</scope>
    <source>
        <strain evidence="6">Df01</strain>
    </source>
</reference>
<protein>
    <recommendedName>
        <fullName evidence="4 5">Small ribosomal subunit protein uS2</fullName>
    </recommendedName>
</protein>
<evidence type="ECO:0000313" key="6">
    <source>
        <dbReference type="EMBL" id="MDM5147872.1"/>
    </source>
</evidence>
<dbReference type="NCBIfam" id="TIGR01011">
    <property type="entry name" value="rpsB_bact"/>
    <property type="match status" value="1"/>
</dbReference>